<evidence type="ECO:0000313" key="2">
    <source>
        <dbReference type="EMBL" id="OAQ33676.1"/>
    </source>
</evidence>
<proteinExistence type="predicted"/>
<reference evidence="2 3" key="1">
    <citation type="submission" date="2016-05" db="EMBL/GenBank/DDBJ databases">
        <title>Genome sequencing reveals origins of a unique bacterial endosymbiosis in the earliest lineages of terrestrial Fungi.</title>
        <authorList>
            <consortium name="DOE Joint Genome Institute"/>
            <person name="Uehling J."/>
            <person name="Gryganskyi A."/>
            <person name="Hameed K."/>
            <person name="Tschaplinski T."/>
            <person name="Misztal P."/>
            <person name="Wu S."/>
            <person name="Desiro A."/>
            <person name="Vande Pol N."/>
            <person name="Du Z.-Y."/>
            <person name="Zienkiewicz A."/>
            <person name="Zienkiewicz K."/>
            <person name="Morin E."/>
            <person name="Tisserant E."/>
            <person name="Splivallo R."/>
            <person name="Hainaut M."/>
            <person name="Henrissat B."/>
            <person name="Ohm R."/>
            <person name="Kuo A."/>
            <person name="Yan J."/>
            <person name="Lipzen A."/>
            <person name="Nolan M."/>
            <person name="Labutti K."/>
            <person name="Barry K."/>
            <person name="Goldstein A."/>
            <person name="Labbe J."/>
            <person name="Schadt C."/>
            <person name="Tuskan G."/>
            <person name="Grigoriev I."/>
            <person name="Martin F."/>
            <person name="Vilgalys R."/>
            <person name="Bonito G."/>
        </authorList>
    </citation>
    <scope>NUCLEOTIDE SEQUENCE [LARGE SCALE GENOMIC DNA]</scope>
    <source>
        <strain evidence="2 3">AG-77</strain>
    </source>
</reference>
<evidence type="ECO:0000313" key="3">
    <source>
        <dbReference type="Proteomes" id="UP000078512"/>
    </source>
</evidence>
<dbReference type="AlphaFoldDB" id="A0A197KAF9"/>
<dbReference type="EMBL" id="KV442020">
    <property type="protein sequence ID" value="OAQ33676.1"/>
    <property type="molecule type" value="Genomic_DNA"/>
</dbReference>
<keyword evidence="1" id="KW-0812">Transmembrane</keyword>
<gene>
    <name evidence="2" type="ORF">K457DRAFT_862073</name>
</gene>
<dbReference type="Proteomes" id="UP000078512">
    <property type="component" value="Unassembled WGS sequence"/>
</dbReference>
<keyword evidence="1" id="KW-0472">Membrane</keyword>
<feature type="transmembrane region" description="Helical" evidence="1">
    <location>
        <begin position="92"/>
        <end position="113"/>
    </location>
</feature>
<protein>
    <submittedName>
        <fullName evidence="2">Uncharacterized protein</fullName>
    </submittedName>
</protein>
<keyword evidence="1" id="KW-1133">Transmembrane helix</keyword>
<name>A0A197KAF9_9FUNG</name>
<keyword evidence="3" id="KW-1185">Reference proteome</keyword>
<evidence type="ECO:0000256" key="1">
    <source>
        <dbReference type="SAM" id="Phobius"/>
    </source>
</evidence>
<sequence>MKFQAGEIKSSSSLTIRSIVRHLVFVCCSHPGTGLSAAPFCHHYHFKKQHENPVPGLLQPTTARSSSFISQRIVHRQGWLTIEPNARPSGPIALLVLAQLLLFSFHTVLFTTLSHMFPILHNSRLRCPLF</sequence>
<accession>A0A197KAF9</accession>
<organism evidence="2 3">
    <name type="scientific">Linnemannia elongata AG-77</name>
    <dbReference type="NCBI Taxonomy" id="1314771"/>
    <lineage>
        <taxon>Eukaryota</taxon>
        <taxon>Fungi</taxon>
        <taxon>Fungi incertae sedis</taxon>
        <taxon>Mucoromycota</taxon>
        <taxon>Mortierellomycotina</taxon>
        <taxon>Mortierellomycetes</taxon>
        <taxon>Mortierellales</taxon>
        <taxon>Mortierellaceae</taxon>
        <taxon>Linnemannia</taxon>
    </lineage>
</organism>